<accession>A0AA35K5V0</accession>
<sequence>MHEGGYYVHELLLQNIKLFCEQLATELVALRHDWKARSNKQYCIFKRTSMWCQTHPLYSLVTWPQSKLGPPVTSFS</sequence>
<dbReference type="EMBL" id="OX395129">
    <property type="protein sequence ID" value="CAI5771661.1"/>
    <property type="molecule type" value="Genomic_DNA"/>
</dbReference>
<proteinExistence type="predicted"/>
<protein>
    <submittedName>
        <fullName evidence="1">Uncharacterized protein</fullName>
    </submittedName>
</protein>
<evidence type="ECO:0000313" key="1">
    <source>
        <dbReference type="EMBL" id="CAI5771661.1"/>
    </source>
</evidence>
<name>A0AA35K5V0_9SAUR</name>
<organism evidence="1 2">
    <name type="scientific">Podarcis lilfordi</name>
    <name type="common">Lilford's wall lizard</name>
    <dbReference type="NCBI Taxonomy" id="74358"/>
    <lineage>
        <taxon>Eukaryota</taxon>
        <taxon>Metazoa</taxon>
        <taxon>Chordata</taxon>
        <taxon>Craniata</taxon>
        <taxon>Vertebrata</taxon>
        <taxon>Euteleostomi</taxon>
        <taxon>Lepidosauria</taxon>
        <taxon>Squamata</taxon>
        <taxon>Bifurcata</taxon>
        <taxon>Unidentata</taxon>
        <taxon>Episquamata</taxon>
        <taxon>Laterata</taxon>
        <taxon>Lacertibaenia</taxon>
        <taxon>Lacertidae</taxon>
        <taxon>Podarcis</taxon>
    </lineage>
</organism>
<dbReference type="AlphaFoldDB" id="A0AA35K5V0"/>
<reference evidence="1" key="1">
    <citation type="submission" date="2022-12" db="EMBL/GenBank/DDBJ databases">
        <authorList>
            <person name="Alioto T."/>
            <person name="Alioto T."/>
            <person name="Gomez Garrido J."/>
        </authorList>
    </citation>
    <scope>NUCLEOTIDE SEQUENCE</scope>
</reference>
<keyword evidence="2" id="KW-1185">Reference proteome</keyword>
<gene>
    <name evidence="1" type="ORF">PODLI_1B014628</name>
</gene>
<evidence type="ECO:0000313" key="2">
    <source>
        <dbReference type="Proteomes" id="UP001178461"/>
    </source>
</evidence>
<dbReference type="Proteomes" id="UP001178461">
    <property type="component" value="Chromosome 4"/>
</dbReference>